<dbReference type="Proteomes" id="UP000663829">
    <property type="component" value="Unassembled WGS sequence"/>
</dbReference>
<sequence length="164" mass="18574">MTDMYFCYRPNATSMEAYCSTSTNETMGICDQGFYGIETFNTTGTTSYELLEVDDDTPGYYCLGFFYYFTNGNSKASISVMIKPLFGELNETIGLATEWTANKWHEYRKTFEITNIASKFYFVFERPVGTDSAPSTSNTVTTTSQCAVIIHQGSYTHVRDVKFN</sequence>
<accession>A0A814DUL6</accession>
<gene>
    <name evidence="1" type="ORF">GPM918_LOCUS11645</name>
    <name evidence="2" type="ORF">SRO942_LOCUS11646</name>
</gene>
<protein>
    <recommendedName>
        <fullName evidence="4">MAM domain-containing protein</fullName>
    </recommendedName>
</protein>
<dbReference type="EMBL" id="CAJOBC010002446">
    <property type="protein sequence ID" value="CAF3733643.1"/>
    <property type="molecule type" value="Genomic_DNA"/>
</dbReference>
<evidence type="ECO:0000313" key="3">
    <source>
        <dbReference type="Proteomes" id="UP000663829"/>
    </source>
</evidence>
<evidence type="ECO:0000313" key="1">
    <source>
        <dbReference type="EMBL" id="CAF0958830.1"/>
    </source>
</evidence>
<reference evidence="1" key="1">
    <citation type="submission" date="2021-02" db="EMBL/GenBank/DDBJ databases">
        <authorList>
            <person name="Nowell W R."/>
        </authorList>
    </citation>
    <scope>NUCLEOTIDE SEQUENCE</scope>
</reference>
<dbReference type="Proteomes" id="UP000681722">
    <property type="component" value="Unassembled WGS sequence"/>
</dbReference>
<proteinExistence type="predicted"/>
<organism evidence="1 3">
    <name type="scientific">Didymodactylos carnosus</name>
    <dbReference type="NCBI Taxonomy" id="1234261"/>
    <lineage>
        <taxon>Eukaryota</taxon>
        <taxon>Metazoa</taxon>
        <taxon>Spiralia</taxon>
        <taxon>Gnathifera</taxon>
        <taxon>Rotifera</taxon>
        <taxon>Eurotatoria</taxon>
        <taxon>Bdelloidea</taxon>
        <taxon>Philodinida</taxon>
        <taxon>Philodinidae</taxon>
        <taxon>Didymodactylos</taxon>
    </lineage>
</organism>
<dbReference type="AlphaFoldDB" id="A0A814DUL6"/>
<evidence type="ECO:0000313" key="2">
    <source>
        <dbReference type="EMBL" id="CAF3733643.1"/>
    </source>
</evidence>
<name>A0A814DUL6_9BILA</name>
<dbReference type="OrthoDB" id="10054573at2759"/>
<keyword evidence="3" id="KW-1185">Reference proteome</keyword>
<dbReference type="EMBL" id="CAJNOQ010002446">
    <property type="protein sequence ID" value="CAF0958830.1"/>
    <property type="molecule type" value="Genomic_DNA"/>
</dbReference>
<comment type="caution">
    <text evidence="1">The sequence shown here is derived from an EMBL/GenBank/DDBJ whole genome shotgun (WGS) entry which is preliminary data.</text>
</comment>
<evidence type="ECO:0008006" key="4">
    <source>
        <dbReference type="Google" id="ProtNLM"/>
    </source>
</evidence>